<keyword evidence="2" id="KW-0812">Transmembrane</keyword>
<organism evidence="5 6">
    <name type="scientific">Terribacillus saccharophilus</name>
    <dbReference type="NCBI Taxonomy" id="361277"/>
    <lineage>
        <taxon>Bacteria</taxon>
        <taxon>Bacillati</taxon>
        <taxon>Bacillota</taxon>
        <taxon>Bacilli</taxon>
        <taxon>Bacillales</taxon>
        <taxon>Bacillaceae</taxon>
        <taxon>Terribacillus</taxon>
    </lineage>
</organism>
<reference evidence="5 6" key="1">
    <citation type="submission" date="2016-10" db="EMBL/GenBank/DDBJ databases">
        <authorList>
            <person name="Varghese N."/>
            <person name="Submissions S."/>
        </authorList>
    </citation>
    <scope>NUCLEOTIDE SEQUENCE [LARGE SCALE GENOMIC DNA]</scope>
    <source>
        <strain evidence="5 6">DSM 21619</strain>
    </source>
</reference>
<dbReference type="InterPro" id="IPR055188">
    <property type="entry name" value="Choice_anch_I"/>
</dbReference>
<evidence type="ECO:0000259" key="4">
    <source>
        <dbReference type="Pfam" id="PF22494"/>
    </source>
</evidence>
<feature type="compositionally biased region" description="Polar residues" evidence="1">
    <location>
        <begin position="634"/>
        <end position="644"/>
    </location>
</feature>
<name>A0AAX2EFL6_9BACI</name>
<dbReference type="Pfam" id="PF22494">
    <property type="entry name" value="choice_anch_I"/>
    <property type="match status" value="1"/>
</dbReference>
<dbReference type="PANTHER" id="PTHR46928:SF1">
    <property type="entry name" value="MESENCHYME-SPECIFIC CELL SURFACE GLYCOPROTEIN"/>
    <property type="match status" value="1"/>
</dbReference>
<feature type="region of interest" description="Disordered" evidence="1">
    <location>
        <begin position="557"/>
        <end position="656"/>
    </location>
</feature>
<keyword evidence="2" id="KW-1133">Transmembrane helix</keyword>
<feature type="transmembrane region" description="Helical" evidence="2">
    <location>
        <begin position="662"/>
        <end position="682"/>
    </location>
</feature>
<gene>
    <name evidence="5" type="ORF">SAMN04489762_1923</name>
</gene>
<dbReference type="AlphaFoldDB" id="A0AAX2EFL6"/>
<dbReference type="NCBIfam" id="NF038117">
    <property type="entry name" value="choice_anch_I"/>
    <property type="match status" value="1"/>
</dbReference>
<feature type="compositionally biased region" description="Basic and acidic residues" evidence="1">
    <location>
        <begin position="444"/>
        <end position="458"/>
    </location>
</feature>
<evidence type="ECO:0000256" key="1">
    <source>
        <dbReference type="SAM" id="MobiDB-lite"/>
    </source>
</evidence>
<dbReference type="InterPro" id="IPR015943">
    <property type="entry name" value="WD40/YVTN_repeat-like_dom_sf"/>
</dbReference>
<dbReference type="PANTHER" id="PTHR46928">
    <property type="entry name" value="MESENCHYME-SPECIFIC CELL SURFACE GLYCOPROTEIN"/>
    <property type="match status" value="1"/>
</dbReference>
<evidence type="ECO:0000256" key="3">
    <source>
        <dbReference type="SAM" id="SignalP"/>
    </source>
</evidence>
<evidence type="ECO:0000313" key="6">
    <source>
        <dbReference type="Proteomes" id="UP000199735"/>
    </source>
</evidence>
<keyword evidence="2" id="KW-0472">Membrane</keyword>
<dbReference type="InterPro" id="IPR052956">
    <property type="entry name" value="Mesenchyme-surface_protein"/>
</dbReference>
<feature type="compositionally biased region" description="Basic and acidic residues" evidence="1">
    <location>
        <begin position="598"/>
        <end position="612"/>
    </location>
</feature>
<feature type="domain" description="Choice-of-anchor I" evidence="4">
    <location>
        <begin position="56"/>
        <end position="553"/>
    </location>
</feature>
<dbReference type="Gene3D" id="2.130.10.10">
    <property type="entry name" value="YVTN repeat-like/Quinoprotein amine dehydrogenase"/>
    <property type="match status" value="1"/>
</dbReference>
<dbReference type="Proteomes" id="UP000199735">
    <property type="component" value="Unassembled WGS sequence"/>
</dbReference>
<dbReference type="SUPFAM" id="SSF75011">
    <property type="entry name" value="3-carboxy-cis,cis-mucoante lactonizing enzyme"/>
    <property type="match status" value="1"/>
</dbReference>
<sequence length="689" mass="74294">MKNWKRWTAMSLAAASLVLPAVGHAEELKVYNRDQGQALQVEQIGRYNSGSGIGEGGTEIVAYDANTKRAFSVNGAARALDILDLNGLKDGDGEIPLLKRVSLESFGVSASDVTSVAIHPEGDYIAVSVPSEVKTDPGHVVLLDTDGNKLASVEVGALPDMVTFTHDGSKVLVANEGEPSDDYTVNPEGSVSIINIANGLDNLTAETAAFTDDIVDSDVRKVNPDPENSSYAENLEPEYITVDKDNRYAYVAIQEGNAIAKLDLQSNSFTTVKSLGYKDFSKEGVELDPSNKDDGIQIGNWPVLSMYMPDGMTAFQSAGKTYLITANEGDAQDWEGFSEEMRVADLAAEDAYALNADLYEGYTQEQLDQLVQDGLFEDEQLGRLNTSIVAPKNADGKYEAVYGFGGRSFSIWDADSLQQVYDSGADFEKITAEAIPDYFNTTNDEDKLDNRSDDKGPEPEAVITGDVDGKTYAFIGLERTGGIMAYDVTNPTSPAFSTYFSSRNFQGDEAAVDSASGDVAPEGLTYISAEESPTGQTLLLAAHEVSGTIAAYALGEKAETQPEPVPEEEETEQPPVTEPNEPEEEEPSEETTAPVNEEETKNEQEEPKQETEKVEEETETATETTTTEPQSNEQDNVQTTASAKSDTDDAEGQPLPNTSTNVFNWLLGGVALVAAGVIFFGINKLRKRA</sequence>
<evidence type="ECO:0000313" key="5">
    <source>
        <dbReference type="EMBL" id="SEN30758.1"/>
    </source>
</evidence>
<keyword evidence="3" id="KW-0732">Signal</keyword>
<protein>
    <recommendedName>
        <fullName evidence="4">Choice-of-anchor I domain-containing protein</fullName>
    </recommendedName>
</protein>
<feature type="chain" id="PRO_5043612253" description="Choice-of-anchor I domain-containing protein" evidence="3">
    <location>
        <begin position="26"/>
        <end position="689"/>
    </location>
</feature>
<feature type="signal peptide" evidence="3">
    <location>
        <begin position="1"/>
        <end position="25"/>
    </location>
</feature>
<dbReference type="EMBL" id="FOCD01000002">
    <property type="protein sequence ID" value="SEN30758.1"/>
    <property type="molecule type" value="Genomic_DNA"/>
</dbReference>
<feature type="compositionally biased region" description="Acidic residues" evidence="1">
    <location>
        <begin position="580"/>
        <end position="589"/>
    </location>
</feature>
<feature type="region of interest" description="Disordered" evidence="1">
    <location>
        <begin position="440"/>
        <end position="462"/>
    </location>
</feature>
<proteinExistence type="predicted"/>
<accession>A0AAX2EFL6</accession>
<feature type="compositionally biased region" description="Low complexity" evidence="1">
    <location>
        <begin position="621"/>
        <end position="633"/>
    </location>
</feature>
<comment type="caution">
    <text evidence="5">The sequence shown here is derived from an EMBL/GenBank/DDBJ whole genome shotgun (WGS) entry which is preliminary data.</text>
</comment>
<evidence type="ECO:0000256" key="2">
    <source>
        <dbReference type="SAM" id="Phobius"/>
    </source>
</evidence>
<dbReference type="RefSeq" id="WP_139193216.1">
    <property type="nucleotide sequence ID" value="NZ_FOCD01000002.1"/>
</dbReference>